<accession>A0A8G2L8D9</accession>
<dbReference type="SUPFAM" id="SSF53448">
    <property type="entry name" value="Nucleotide-diphospho-sugar transferases"/>
    <property type="match status" value="1"/>
</dbReference>
<dbReference type="EMBL" id="FWYE01000003">
    <property type="protein sequence ID" value="SMD31349.1"/>
    <property type="molecule type" value="Genomic_DNA"/>
</dbReference>
<feature type="transmembrane region" description="Helical" evidence="7">
    <location>
        <begin position="473"/>
        <end position="493"/>
    </location>
</feature>
<evidence type="ECO:0000259" key="8">
    <source>
        <dbReference type="Pfam" id="PF13632"/>
    </source>
</evidence>
<dbReference type="PANTHER" id="PTHR43867">
    <property type="entry name" value="CELLULOSE SYNTHASE CATALYTIC SUBUNIT A [UDP-FORMING]"/>
    <property type="match status" value="1"/>
</dbReference>
<evidence type="ECO:0000313" key="10">
    <source>
        <dbReference type="Proteomes" id="UP000192315"/>
    </source>
</evidence>
<sequence length="495" mass="57518">MNMNPKLLYFISIIAIILYLYFLIISLIKFDETYIEKFLSLLLIIINAFFIIHSIEYLHYYINARTFYEKSTYKYFNTYFNFETAVFIASYNESETVLEDTLIACINMSKQANGIVYVLDDSTDIKKAKAIKDLCMRYSVNYIHRDNRRGYKAGALNDALKFINTKYFAVFDADQRPMENFLNELIPVLEDDENIALIQVPQIYDNNNTPVARGANDIQMVFYTFITEGKSLENSMFSCGSNVIYRTESIKSIGGFVETNITEDMATTIKLHERGYKTIYYNLPLVRGEAPETLNAYFIQQSRWSQGSISLFYGILKSIFSRNGMNYRQKIGYFVTTSWYFIGVVNIIMLLFPLLFIFFNVISLITPEIYIFVLAFYIIFEFFVFTATVYEKTKSIIPVLRNISLTFITSPVFVKSAFYAFINKRTSFKVTPKGDSSKIPFSGLKAQYAIMFISAAGFAYAIYRYIISGNMEFIFNGAFMLYFLLLSMSIFYYNR</sequence>
<feature type="transmembrane region" description="Helical" evidence="7">
    <location>
        <begin position="40"/>
        <end position="62"/>
    </location>
</feature>
<dbReference type="Pfam" id="PF13632">
    <property type="entry name" value="Glyco_trans_2_3"/>
    <property type="match status" value="1"/>
</dbReference>
<dbReference type="Gene3D" id="3.90.550.10">
    <property type="entry name" value="Spore Coat Polysaccharide Biosynthesis Protein SpsA, Chain A"/>
    <property type="match status" value="1"/>
</dbReference>
<dbReference type="GO" id="GO:0016759">
    <property type="term" value="F:cellulose synthase activity"/>
    <property type="evidence" value="ECO:0007669"/>
    <property type="project" value="InterPro"/>
</dbReference>
<feature type="transmembrane region" description="Helical" evidence="7">
    <location>
        <begin position="369"/>
        <end position="390"/>
    </location>
</feature>
<evidence type="ECO:0000256" key="7">
    <source>
        <dbReference type="SAM" id="Phobius"/>
    </source>
</evidence>
<dbReference type="RefSeq" id="WP_084273043.1">
    <property type="nucleotide sequence ID" value="NZ_FWYE01000003.1"/>
</dbReference>
<evidence type="ECO:0000256" key="2">
    <source>
        <dbReference type="ARBA" id="ARBA00022676"/>
    </source>
</evidence>
<dbReference type="GO" id="GO:0016020">
    <property type="term" value="C:membrane"/>
    <property type="evidence" value="ECO:0007669"/>
    <property type="project" value="UniProtKB-SubCell"/>
</dbReference>
<dbReference type="GO" id="GO:0006011">
    <property type="term" value="P:UDP-alpha-D-glucose metabolic process"/>
    <property type="evidence" value="ECO:0007669"/>
    <property type="project" value="InterPro"/>
</dbReference>
<keyword evidence="6 7" id="KW-0472">Membrane</keyword>
<comment type="caution">
    <text evidence="9">The sequence shown here is derived from an EMBL/GenBank/DDBJ whole genome shotgun (WGS) entry which is preliminary data.</text>
</comment>
<feature type="transmembrane region" description="Helical" evidence="7">
    <location>
        <begin position="446"/>
        <end position="466"/>
    </location>
</feature>
<dbReference type="CDD" id="cd06421">
    <property type="entry name" value="CESA_CelA_like"/>
    <property type="match status" value="1"/>
</dbReference>
<proteinExistence type="predicted"/>
<keyword evidence="2" id="KW-0328">Glycosyltransferase</keyword>
<gene>
    <name evidence="9" type="ORF">SAMN02745355_1277</name>
</gene>
<keyword evidence="10" id="KW-1185">Reference proteome</keyword>
<dbReference type="InterPro" id="IPR001173">
    <property type="entry name" value="Glyco_trans_2-like"/>
</dbReference>
<feature type="transmembrane region" description="Helical" evidence="7">
    <location>
        <begin position="331"/>
        <end position="357"/>
    </location>
</feature>
<dbReference type="Proteomes" id="UP000192315">
    <property type="component" value="Unassembled WGS sequence"/>
</dbReference>
<dbReference type="InterPro" id="IPR050321">
    <property type="entry name" value="Glycosyltr_2/OpgH_subfam"/>
</dbReference>
<dbReference type="InterPro" id="IPR003919">
    <property type="entry name" value="Cell_synth_A"/>
</dbReference>
<evidence type="ECO:0000256" key="4">
    <source>
        <dbReference type="ARBA" id="ARBA00022692"/>
    </source>
</evidence>
<dbReference type="PRINTS" id="PR01439">
    <property type="entry name" value="CELLSNTHASEA"/>
</dbReference>
<dbReference type="GO" id="GO:0035438">
    <property type="term" value="F:cyclic-di-GMP binding"/>
    <property type="evidence" value="ECO:0007669"/>
    <property type="project" value="InterPro"/>
</dbReference>
<evidence type="ECO:0000313" key="9">
    <source>
        <dbReference type="EMBL" id="SMD31349.1"/>
    </source>
</evidence>
<protein>
    <submittedName>
        <fullName evidence="9">Cellulose synthase (UDP-forming)</fullName>
    </submittedName>
</protein>
<keyword evidence="4 7" id="KW-0812">Transmembrane</keyword>
<organism evidence="9 10">
    <name type="scientific">Picrophilus torridus (strain ATCC 700027 / DSM 9790 / JCM 10055 / NBRC 100828 / KAW 2/3)</name>
    <dbReference type="NCBI Taxonomy" id="1122961"/>
    <lineage>
        <taxon>Archaea</taxon>
        <taxon>Methanobacteriati</taxon>
        <taxon>Thermoplasmatota</taxon>
        <taxon>Thermoplasmata</taxon>
        <taxon>Thermoplasmatales</taxon>
        <taxon>Picrophilaceae</taxon>
        <taxon>Picrophilus</taxon>
    </lineage>
</organism>
<keyword evidence="5 7" id="KW-1133">Transmembrane helix</keyword>
<comment type="subcellular location">
    <subcellularLocation>
        <location evidence="1">Membrane</location>
        <topology evidence="1">Multi-pass membrane protein</topology>
    </subcellularLocation>
</comment>
<name>A0A8G2L8D9_PICTO</name>
<evidence type="ECO:0000256" key="3">
    <source>
        <dbReference type="ARBA" id="ARBA00022679"/>
    </source>
</evidence>
<evidence type="ECO:0000256" key="6">
    <source>
        <dbReference type="ARBA" id="ARBA00023136"/>
    </source>
</evidence>
<dbReference type="AlphaFoldDB" id="A0A8G2L8D9"/>
<dbReference type="PANTHER" id="PTHR43867:SF2">
    <property type="entry name" value="CELLULOSE SYNTHASE CATALYTIC SUBUNIT A [UDP-FORMING]"/>
    <property type="match status" value="1"/>
</dbReference>
<dbReference type="InterPro" id="IPR029044">
    <property type="entry name" value="Nucleotide-diphossugar_trans"/>
</dbReference>
<feature type="domain" description="Glycosyltransferase 2-like" evidence="8">
    <location>
        <begin position="168"/>
        <end position="381"/>
    </location>
</feature>
<reference evidence="9 10" key="1">
    <citation type="submission" date="2017-04" db="EMBL/GenBank/DDBJ databases">
        <authorList>
            <person name="Varghese N."/>
            <person name="Submissions S."/>
        </authorList>
    </citation>
    <scope>NUCLEOTIDE SEQUENCE [LARGE SCALE GENOMIC DNA]</scope>
    <source>
        <strain evidence="9 10">DSM 9789</strain>
    </source>
</reference>
<keyword evidence="3" id="KW-0808">Transferase</keyword>
<feature type="transmembrane region" description="Helical" evidence="7">
    <location>
        <begin position="402"/>
        <end position="422"/>
    </location>
</feature>
<evidence type="ECO:0000256" key="5">
    <source>
        <dbReference type="ARBA" id="ARBA00022989"/>
    </source>
</evidence>
<feature type="transmembrane region" description="Helical" evidence="7">
    <location>
        <begin position="7"/>
        <end position="28"/>
    </location>
</feature>
<evidence type="ECO:0000256" key="1">
    <source>
        <dbReference type="ARBA" id="ARBA00004141"/>
    </source>
</evidence>